<name>A0ABP9VFY8_9DEIO</name>
<feature type="region of interest" description="Disordered" evidence="1">
    <location>
        <begin position="30"/>
        <end position="57"/>
    </location>
</feature>
<dbReference type="RefSeq" id="WP_353544100.1">
    <property type="nucleotide sequence ID" value="NZ_BAABRN010000089.1"/>
</dbReference>
<proteinExistence type="predicted"/>
<evidence type="ECO:0000313" key="3">
    <source>
        <dbReference type="Proteomes" id="UP001458946"/>
    </source>
</evidence>
<dbReference type="Proteomes" id="UP001458946">
    <property type="component" value="Unassembled WGS sequence"/>
</dbReference>
<evidence type="ECO:0000256" key="1">
    <source>
        <dbReference type="SAM" id="MobiDB-lite"/>
    </source>
</evidence>
<accession>A0ABP9VFY8</accession>
<reference evidence="2 3" key="1">
    <citation type="submission" date="2024-02" db="EMBL/GenBank/DDBJ databases">
        <title>Deinococcus xinjiangensis NBRC 107630.</title>
        <authorList>
            <person name="Ichikawa N."/>
            <person name="Katano-Makiyama Y."/>
            <person name="Hidaka K."/>
        </authorList>
    </citation>
    <scope>NUCLEOTIDE SEQUENCE [LARGE SCALE GENOMIC DNA]</scope>
    <source>
        <strain evidence="2 3">NBRC 107630</strain>
    </source>
</reference>
<comment type="caution">
    <text evidence="2">The sequence shown here is derived from an EMBL/GenBank/DDBJ whole genome shotgun (WGS) entry which is preliminary data.</text>
</comment>
<protein>
    <submittedName>
        <fullName evidence="2">Uncharacterized protein</fullName>
    </submittedName>
</protein>
<evidence type="ECO:0000313" key="2">
    <source>
        <dbReference type="EMBL" id="GAA5504134.1"/>
    </source>
</evidence>
<organism evidence="2 3">
    <name type="scientific">Deinococcus xinjiangensis</name>
    <dbReference type="NCBI Taxonomy" id="457454"/>
    <lineage>
        <taxon>Bacteria</taxon>
        <taxon>Thermotogati</taxon>
        <taxon>Deinococcota</taxon>
        <taxon>Deinococci</taxon>
        <taxon>Deinococcales</taxon>
        <taxon>Deinococcaceae</taxon>
        <taxon>Deinococcus</taxon>
    </lineage>
</organism>
<gene>
    <name evidence="2" type="ORF">Dxin01_03903</name>
</gene>
<sequence length="111" mass="12320">MTQRSPDLEHAAAHMRQLRTLYAHQLRDTRRAAHTGNPSAAERLKKLRADPCPVPNPDRRADCAKHAALAQEDYQQVAAALDIEGPDDAEILNSVGRQAALFARLQRTAPY</sequence>
<keyword evidence="3" id="KW-1185">Reference proteome</keyword>
<dbReference type="EMBL" id="BAABRN010000089">
    <property type="protein sequence ID" value="GAA5504134.1"/>
    <property type="molecule type" value="Genomic_DNA"/>
</dbReference>